<protein>
    <submittedName>
        <fullName evidence="2">Uncharacterized protein</fullName>
    </submittedName>
</protein>
<feature type="compositionally biased region" description="Basic and acidic residues" evidence="1">
    <location>
        <begin position="549"/>
        <end position="563"/>
    </location>
</feature>
<comment type="caution">
    <text evidence="2">The sequence shown here is derived from an EMBL/GenBank/DDBJ whole genome shotgun (WGS) entry which is preliminary data.</text>
</comment>
<proteinExistence type="predicted"/>
<name>A0A9P6HSG4_9AGAM</name>
<sequence>MSDTFEKETASATYRGKLQEFDVYVRPVWEWIEGMLQDPDLIQHFKWDACHMSKFDAQSDSWVRFYDEPWTGDQFWNIQSDLPPGAKPLLLSLYADKSKLSSFGTKKGYPVIAQCANLPVEIRNGKGLGGGRVVGWLPVIEEDGAESGKPNYVNFKRVVWHDSFRQLLASIHQRSKFGHSIECADGITRHIYPAILILSADYEEQSTMALIRGTTCDFPCPICLVPRQETHQGRVYAARTTQSMKKIYEDACNLRTATEKDKLLQSYGLRDVPNVFWELENSDPYQALSFDRLHTSHLGLFKDHLWSVLKSKIEEAGRSAIKGVDKRASNFPRWSGLYHFSSIMSVSFTDGSKYEDLSKISVFILHHLFEEKTTGYLLLKVLRCYIEVDMYASFQLHTDETIKAGQQHVVRFYKLLKAYMELEESEHVGDPSTLKSWNFPKIHFQIHLFGDIIAKGVTRNYNTKISESFHGPIRQDYVSDTNFRDVDEQLLRLDHIKYTITFIRTKVDLTDEANKPSDTGETTGSQSLTPGSDSHIYLGSQKGVKPKHGTPEDGTPKDITKEDGTTVAKLAEELGGSNEPGGFRRMLEEFLNSPEHQNGSYLHVRGDQKITEFQYLVVDYKNLVDWKLSTDHLRCNESFFNAERRDHVLVKSKDHHFFAHLLCLFKVTVGDKTHALAYVESYCRPPGSLRRKDKDLGLYRLQLQAKKYKIISLESIVRGAVLVPESKNSGEYFVVDTIDADMFLRMKSLIL</sequence>
<evidence type="ECO:0000256" key="1">
    <source>
        <dbReference type="SAM" id="MobiDB-lite"/>
    </source>
</evidence>
<reference evidence="2" key="2">
    <citation type="submission" date="2020-11" db="EMBL/GenBank/DDBJ databases">
        <authorList>
            <consortium name="DOE Joint Genome Institute"/>
            <person name="Kuo A."/>
            <person name="Miyauchi S."/>
            <person name="Kiss E."/>
            <person name="Drula E."/>
            <person name="Kohler A."/>
            <person name="Sanchez-Garcia M."/>
            <person name="Andreopoulos B."/>
            <person name="Barry K.W."/>
            <person name="Bonito G."/>
            <person name="Buee M."/>
            <person name="Carver A."/>
            <person name="Chen C."/>
            <person name="Cichocki N."/>
            <person name="Clum A."/>
            <person name="Culley D."/>
            <person name="Crous P.W."/>
            <person name="Fauchery L."/>
            <person name="Girlanda M."/>
            <person name="Hayes R."/>
            <person name="Keri Z."/>
            <person name="Labutti K."/>
            <person name="Lipzen A."/>
            <person name="Lombard V."/>
            <person name="Magnuson J."/>
            <person name="Maillard F."/>
            <person name="Morin E."/>
            <person name="Murat C."/>
            <person name="Nolan M."/>
            <person name="Ohm R."/>
            <person name="Pangilinan J."/>
            <person name="Pereira M."/>
            <person name="Perotto S."/>
            <person name="Peter M."/>
            <person name="Riley R."/>
            <person name="Sitrit Y."/>
            <person name="Stielow B."/>
            <person name="Szollosi G."/>
            <person name="Zifcakova L."/>
            <person name="Stursova M."/>
            <person name="Spatafora J.W."/>
            <person name="Tedersoo L."/>
            <person name="Vaario L.-M."/>
            <person name="Yamada A."/>
            <person name="Yan M."/>
            <person name="Wang P."/>
            <person name="Xu J."/>
            <person name="Bruns T."/>
            <person name="Baldrian P."/>
            <person name="Vilgalys R."/>
            <person name="Henrissat B."/>
            <person name="Grigoriev I.V."/>
            <person name="Hibbett D."/>
            <person name="Nagy L.G."/>
            <person name="Martin F.M."/>
        </authorList>
    </citation>
    <scope>NUCLEOTIDE SEQUENCE</scope>
    <source>
        <strain evidence="2">UH-Tt-Lm1</strain>
    </source>
</reference>
<evidence type="ECO:0000313" key="2">
    <source>
        <dbReference type="EMBL" id="KAF9793540.1"/>
    </source>
</evidence>
<dbReference type="AlphaFoldDB" id="A0A9P6HSG4"/>
<reference evidence="2" key="1">
    <citation type="journal article" date="2020" name="Nat. Commun.">
        <title>Large-scale genome sequencing of mycorrhizal fungi provides insights into the early evolution of symbiotic traits.</title>
        <authorList>
            <person name="Miyauchi S."/>
            <person name="Kiss E."/>
            <person name="Kuo A."/>
            <person name="Drula E."/>
            <person name="Kohler A."/>
            <person name="Sanchez-Garcia M."/>
            <person name="Morin E."/>
            <person name="Andreopoulos B."/>
            <person name="Barry K.W."/>
            <person name="Bonito G."/>
            <person name="Buee M."/>
            <person name="Carver A."/>
            <person name="Chen C."/>
            <person name="Cichocki N."/>
            <person name="Clum A."/>
            <person name="Culley D."/>
            <person name="Crous P.W."/>
            <person name="Fauchery L."/>
            <person name="Girlanda M."/>
            <person name="Hayes R.D."/>
            <person name="Keri Z."/>
            <person name="LaButti K."/>
            <person name="Lipzen A."/>
            <person name="Lombard V."/>
            <person name="Magnuson J."/>
            <person name="Maillard F."/>
            <person name="Murat C."/>
            <person name="Nolan M."/>
            <person name="Ohm R.A."/>
            <person name="Pangilinan J."/>
            <person name="Pereira M.F."/>
            <person name="Perotto S."/>
            <person name="Peter M."/>
            <person name="Pfister S."/>
            <person name="Riley R."/>
            <person name="Sitrit Y."/>
            <person name="Stielow J.B."/>
            <person name="Szollosi G."/>
            <person name="Zifcakova L."/>
            <person name="Stursova M."/>
            <person name="Spatafora J.W."/>
            <person name="Tedersoo L."/>
            <person name="Vaario L.M."/>
            <person name="Yamada A."/>
            <person name="Yan M."/>
            <person name="Wang P."/>
            <person name="Xu J."/>
            <person name="Bruns T."/>
            <person name="Baldrian P."/>
            <person name="Vilgalys R."/>
            <person name="Dunand C."/>
            <person name="Henrissat B."/>
            <person name="Grigoriev I.V."/>
            <person name="Hibbett D."/>
            <person name="Nagy L.G."/>
            <person name="Martin F.M."/>
        </authorList>
    </citation>
    <scope>NUCLEOTIDE SEQUENCE</scope>
    <source>
        <strain evidence="2">UH-Tt-Lm1</strain>
    </source>
</reference>
<organism evidence="2 3">
    <name type="scientific">Thelephora terrestris</name>
    <dbReference type="NCBI Taxonomy" id="56493"/>
    <lineage>
        <taxon>Eukaryota</taxon>
        <taxon>Fungi</taxon>
        <taxon>Dikarya</taxon>
        <taxon>Basidiomycota</taxon>
        <taxon>Agaricomycotina</taxon>
        <taxon>Agaricomycetes</taxon>
        <taxon>Thelephorales</taxon>
        <taxon>Thelephoraceae</taxon>
        <taxon>Thelephora</taxon>
    </lineage>
</organism>
<dbReference type="InterPro" id="IPR041078">
    <property type="entry name" value="Plavaka"/>
</dbReference>
<dbReference type="EMBL" id="WIUZ02000001">
    <property type="protein sequence ID" value="KAF9793540.1"/>
    <property type="molecule type" value="Genomic_DNA"/>
</dbReference>
<dbReference type="OrthoDB" id="3239511at2759"/>
<evidence type="ECO:0000313" key="3">
    <source>
        <dbReference type="Proteomes" id="UP000736335"/>
    </source>
</evidence>
<accession>A0A9P6HSG4</accession>
<dbReference type="Proteomes" id="UP000736335">
    <property type="component" value="Unassembled WGS sequence"/>
</dbReference>
<gene>
    <name evidence="2" type="ORF">BJ322DRAFT_1207841</name>
</gene>
<dbReference type="Pfam" id="PF18759">
    <property type="entry name" value="Plavaka"/>
    <property type="match status" value="1"/>
</dbReference>
<feature type="compositionally biased region" description="Polar residues" evidence="1">
    <location>
        <begin position="516"/>
        <end position="532"/>
    </location>
</feature>
<feature type="region of interest" description="Disordered" evidence="1">
    <location>
        <begin position="512"/>
        <end position="563"/>
    </location>
</feature>
<keyword evidence="3" id="KW-1185">Reference proteome</keyword>